<reference evidence="1" key="2">
    <citation type="journal article" date="2011" name="Nucleic Acids Res.">
        <title>Insights into the evolution of Archaea and eukaryotic protein modifier systems revealed by the genome of a novel archaeal group.</title>
        <authorList>
            <person name="Nunoura T."/>
            <person name="Takaki Y."/>
            <person name="Kakuta J."/>
            <person name="Nishi S."/>
            <person name="Sugahara J."/>
            <person name="Kazama H."/>
            <person name="Chee G."/>
            <person name="Hattori M."/>
            <person name="Kanai A."/>
            <person name="Atomi H."/>
            <person name="Takai K."/>
            <person name="Takami H."/>
        </authorList>
    </citation>
    <scope>NUCLEOTIDE SEQUENCE</scope>
</reference>
<dbReference type="EMBL" id="AP011887">
    <property type="protein sequence ID" value="BAJ49203.1"/>
    <property type="molecule type" value="Genomic_DNA"/>
</dbReference>
<organism evidence="1">
    <name type="scientific">Caldiarchaeum subterraneum</name>
    <dbReference type="NCBI Taxonomy" id="311458"/>
    <lineage>
        <taxon>Archaea</taxon>
        <taxon>Nitrososphaerota</taxon>
        <taxon>Candidatus Caldarchaeales</taxon>
        <taxon>Candidatus Caldarchaeaceae</taxon>
        <taxon>Candidatus Caldarchaeum</taxon>
    </lineage>
</organism>
<proteinExistence type="predicted"/>
<accession>E6NA47</accession>
<name>E6NA47_CALS0</name>
<dbReference type="Pfam" id="PF13692">
    <property type="entry name" value="Glyco_trans_1_4"/>
    <property type="match status" value="1"/>
</dbReference>
<reference evidence="1" key="1">
    <citation type="journal article" date="2005" name="Environ. Microbiol.">
        <title>Genetic and functional properties of uncultivated thermophilic crenarchaeotes from a subsurface gold mine as revealed by analysis of genome fragments.</title>
        <authorList>
            <person name="Nunoura T."/>
            <person name="Hirayama H."/>
            <person name="Takami H."/>
            <person name="Oida H."/>
            <person name="Nishi S."/>
            <person name="Shimamura S."/>
            <person name="Suzuki Y."/>
            <person name="Inagaki F."/>
            <person name="Takai K."/>
            <person name="Nealson K.H."/>
            <person name="Horikoshi K."/>
        </authorList>
    </citation>
    <scope>NUCLEOTIDE SEQUENCE</scope>
</reference>
<sequence length="352" mass="40397">MPSSNNKLVVDLFSSSHPIWRTLLEKPPDDVKYIERRGYAGKAYLLLSGLARVKNLIHFCNGAKLAYGRRWVADMESVMVFFKNYESMYDSDAVAAAQKRLETGECKYILPLTNAARKTLERFLKIDWPIEVVYPTFYSRSKISYDRYRNVVVFVGGSWRNMSFEAKGGREVAEAWFRIYRSFPSFRMVMLSSPPPQLGKKLQEAGVKVGYMPRDRILSEVYPRARVIILPSMMDTVGYSVIEAMNYGVVPIVSDHFAMPELVGDAGIVVKAPAKLWNDNGTPNLGFMDQIKTGPFEEFIEKIVDALTRLLDVEDYWRGYSEKALLRMHSPPFNIDYRNRILRKIYESAVES</sequence>
<protein>
    <recommendedName>
        <fullName evidence="2">Glycosyltransferase</fullName>
    </recommendedName>
</protein>
<evidence type="ECO:0008006" key="2">
    <source>
        <dbReference type="Google" id="ProtNLM"/>
    </source>
</evidence>
<dbReference type="AlphaFoldDB" id="E6NA47"/>
<dbReference type="SUPFAM" id="SSF53756">
    <property type="entry name" value="UDP-Glycosyltransferase/glycogen phosphorylase"/>
    <property type="match status" value="1"/>
</dbReference>
<gene>
    <name evidence="1" type="ORF">HGMM_F51A06C46</name>
</gene>
<dbReference type="Gene3D" id="3.40.50.2000">
    <property type="entry name" value="Glycogen Phosphorylase B"/>
    <property type="match status" value="1"/>
</dbReference>
<evidence type="ECO:0000313" key="1">
    <source>
        <dbReference type="EMBL" id="BAJ49203.1"/>
    </source>
</evidence>